<keyword evidence="12" id="KW-0472">Membrane</keyword>
<reference evidence="15" key="1">
    <citation type="submission" date="2025-08" db="UniProtKB">
        <authorList>
            <consortium name="RefSeq"/>
        </authorList>
    </citation>
    <scope>IDENTIFICATION</scope>
    <source>
        <strain evidence="15">J_2021</strain>
        <tissue evidence="15">Erythrocytes</tissue>
    </source>
</reference>
<keyword evidence="6" id="KW-0963">Cytoplasm</keyword>
<evidence type="ECO:0000256" key="11">
    <source>
        <dbReference type="ARBA" id="ARBA00023288"/>
    </source>
</evidence>
<dbReference type="GO" id="GO:0005737">
    <property type="term" value="C:cytoplasm"/>
    <property type="evidence" value="ECO:0007669"/>
    <property type="project" value="UniProtKB-SubCell"/>
</dbReference>
<dbReference type="KEGG" id="xla:108700445"/>
<evidence type="ECO:0000256" key="10">
    <source>
        <dbReference type="ARBA" id="ARBA00023242"/>
    </source>
</evidence>
<feature type="transmembrane region" description="Helical" evidence="12">
    <location>
        <begin position="121"/>
        <end position="144"/>
    </location>
</feature>
<keyword evidence="11" id="KW-0449">Lipoprotein</keyword>
<keyword evidence="12" id="KW-1133">Transmembrane helix</keyword>
<dbReference type="GeneID" id="108700445"/>
<evidence type="ECO:0000256" key="8">
    <source>
        <dbReference type="ARBA" id="ARBA00022813"/>
    </source>
</evidence>
<dbReference type="InterPro" id="IPR036364">
    <property type="entry name" value="SEA_dom_sf"/>
</dbReference>
<dbReference type="PANTHER" id="PTHR10006:SF19">
    <property type="entry name" value="MUCIN-1"/>
    <property type="match status" value="1"/>
</dbReference>
<evidence type="ECO:0000256" key="2">
    <source>
        <dbReference type="ARBA" id="ARBA00004247"/>
    </source>
</evidence>
<proteinExistence type="predicted"/>
<dbReference type="SUPFAM" id="SSF82671">
    <property type="entry name" value="SEA domain"/>
    <property type="match status" value="1"/>
</dbReference>
<dbReference type="PANTHER" id="PTHR10006">
    <property type="entry name" value="MUCIN-1-RELATED"/>
    <property type="match status" value="1"/>
</dbReference>
<evidence type="ECO:0000313" key="14">
    <source>
        <dbReference type="Proteomes" id="UP000186698"/>
    </source>
</evidence>
<evidence type="ECO:0000313" key="15">
    <source>
        <dbReference type="RefSeq" id="XP_018089129.2"/>
    </source>
</evidence>
<keyword evidence="9" id="KW-0564">Palmitate</keyword>
<sequence length="212" mass="23650">MYVTMRFLTDYVTAYADANSAEYKTIENDIVQFYNKTFACSNCAKRSTYRGVTLLTLQPGSVIANTRLSFSDQETQTNVQNIIERQLSQDGNKIGGHQVSDVRTSTSPIDSATTGPPVPGWGIALLVLMSVILFIAFIFIIVMITNLCRRNNSGLMDVFSTRSSYHTMSDYTSHQTHGRYVAPNKYNAYNEAGNGTKNKFSYTNPTLETNDL</sequence>
<protein>
    <recommendedName>
        <fullName evidence="4">Mucin-1</fullName>
    </recommendedName>
</protein>
<dbReference type="CTD" id="108700445"/>
<name>A0A8J0TPW4_XENLA</name>
<dbReference type="RefSeq" id="XP_018089129.2">
    <property type="nucleotide sequence ID" value="XM_018233640.2"/>
</dbReference>
<dbReference type="PROSITE" id="PS50024">
    <property type="entry name" value="SEA"/>
    <property type="match status" value="1"/>
</dbReference>
<evidence type="ECO:0000256" key="9">
    <source>
        <dbReference type="ARBA" id="ARBA00023139"/>
    </source>
</evidence>
<keyword evidence="7" id="KW-0597">Phosphoprotein</keyword>
<dbReference type="Pfam" id="PF01390">
    <property type="entry name" value="SEA"/>
    <property type="match status" value="1"/>
</dbReference>
<comment type="subcellular location">
    <subcellularLocation>
        <location evidence="2">Apical cell membrane</location>
        <topology evidence="2">Single-pass type I membrane protein</topology>
    </subcellularLocation>
    <subcellularLocation>
        <location evidence="3">Cytoplasm</location>
    </subcellularLocation>
    <subcellularLocation>
        <location evidence="1">Nucleus</location>
    </subcellularLocation>
</comment>
<dbReference type="Proteomes" id="UP000186698">
    <property type="component" value="Chromosome 8S"/>
</dbReference>
<evidence type="ECO:0000256" key="3">
    <source>
        <dbReference type="ARBA" id="ARBA00004496"/>
    </source>
</evidence>
<keyword evidence="10" id="KW-0539">Nucleus</keyword>
<dbReference type="GO" id="GO:0016324">
    <property type="term" value="C:apical plasma membrane"/>
    <property type="evidence" value="ECO:0007669"/>
    <property type="project" value="UniProtKB-SubCell"/>
</dbReference>
<dbReference type="GO" id="GO:0005634">
    <property type="term" value="C:nucleus"/>
    <property type="evidence" value="ECO:0007669"/>
    <property type="project" value="UniProtKB-SubCell"/>
</dbReference>
<dbReference type="OrthoDB" id="9909831at2759"/>
<accession>A0A8J0TPW4</accession>
<evidence type="ECO:0000256" key="12">
    <source>
        <dbReference type="SAM" id="Phobius"/>
    </source>
</evidence>
<dbReference type="Gene3D" id="3.30.70.960">
    <property type="entry name" value="SEA domain"/>
    <property type="match status" value="1"/>
</dbReference>
<keyword evidence="5" id="KW-1003">Cell membrane</keyword>
<keyword evidence="8" id="KW-0068">Autocatalytic cleavage</keyword>
<evidence type="ECO:0000256" key="1">
    <source>
        <dbReference type="ARBA" id="ARBA00004123"/>
    </source>
</evidence>
<dbReference type="InterPro" id="IPR000082">
    <property type="entry name" value="SEA_dom"/>
</dbReference>
<feature type="domain" description="SEA" evidence="13">
    <location>
        <begin position="1"/>
        <end position="111"/>
    </location>
</feature>
<evidence type="ECO:0000256" key="5">
    <source>
        <dbReference type="ARBA" id="ARBA00022475"/>
    </source>
</evidence>
<evidence type="ECO:0000256" key="7">
    <source>
        <dbReference type="ARBA" id="ARBA00022553"/>
    </source>
</evidence>
<keyword evidence="14" id="KW-1185">Reference proteome</keyword>
<organism evidence="14 15">
    <name type="scientific">Xenopus laevis</name>
    <name type="common">African clawed frog</name>
    <dbReference type="NCBI Taxonomy" id="8355"/>
    <lineage>
        <taxon>Eukaryota</taxon>
        <taxon>Metazoa</taxon>
        <taxon>Chordata</taxon>
        <taxon>Craniata</taxon>
        <taxon>Vertebrata</taxon>
        <taxon>Euteleostomi</taxon>
        <taxon>Amphibia</taxon>
        <taxon>Batrachia</taxon>
        <taxon>Anura</taxon>
        <taxon>Pipoidea</taxon>
        <taxon>Pipidae</taxon>
        <taxon>Xenopodinae</taxon>
        <taxon>Xenopus</taxon>
        <taxon>Xenopus</taxon>
    </lineage>
</organism>
<dbReference type="AlphaFoldDB" id="A0A8J0TPW4"/>
<gene>
    <name evidence="15" type="primary">muc1.S</name>
</gene>
<keyword evidence="12" id="KW-0812">Transmembrane</keyword>
<evidence type="ECO:0000259" key="13">
    <source>
        <dbReference type="PROSITE" id="PS50024"/>
    </source>
</evidence>
<evidence type="ECO:0000256" key="4">
    <source>
        <dbReference type="ARBA" id="ARBA00014269"/>
    </source>
</evidence>
<evidence type="ECO:0000256" key="6">
    <source>
        <dbReference type="ARBA" id="ARBA00022490"/>
    </source>
</evidence>